<reference evidence="5 6" key="1">
    <citation type="submission" date="2019-04" db="EMBL/GenBank/DDBJ databases">
        <title>Friends and foes A comparative genomics studyof 23 Aspergillus species from section Flavi.</title>
        <authorList>
            <consortium name="DOE Joint Genome Institute"/>
            <person name="Kjaerbolling I."/>
            <person name="Vesth T."/>
            <person name="Frisvad J.C."/>
            <person name="Nybo J.L."/>
            <person name="Theobald S."/>
            <person name="Kildgaard S."/>
            <person name="Isbrandt T."/>
            <person name="Kuo A."/>
            <person name="Sato A."/>
            <person name="Lyhne E.K."/>
            <person name="Kogle M.E."/>
            <person name="Wiebenga A."/>
            <person name="Kun R.S."/>
            <person name="Lubbers R.J."/>
            <person name="Makela M.R."/>
            <person name="Barry K."/>
            <person name="Chovatia M."/>
            <person name="Clum A."/>
            <person name="Daum C."/>
            <person name="Haridas S."/>
            <person name="He G."/>
            <person name="LaButti K."/>
            <person name="Lipzen A."/>
            <person name="Mondo S."/>
            <person name="Riley R."/>
            <person name="Salamov A."/>
            <person name="Simmons B.A."/>
            <person name="Magnuson J.K."/>
            <person name="Henrissat B."/>
            <person name="Mortensen U.H."/>
            <person name="Larsen T.O."/>
            <person name="Devries R.P."/>
            <person name="Grigoriev I.V."/>
            <person name="Machida M."/>
            <person name="Baker S.E."/>
            <person name="Andersen M.R."/>
        </authorList>
    </citation>
    <scope>NUCLEOTIDE SEQUENCE [LARGE SCALE GENOMIC DNA]</scope>
    <source>
        <strain evidence="5 6">IBT 29228</strain>
    </source>
</reference>
<evidence type="ECO:0000313" key="5">
    <source>
        <dbReference type="EMBL" id="KAE8382857.1"/>
    </source>
</evidence>
<feature type="region of interest" description="Disordered" evidence="4">
    <location>
        <begin position="321"/>
        <end position="352"/>
    </location>
</feature>
<feature type="compositionally biased region" description="Basic and acidic residues" evidence="4">
    <location>
        <begin position="321"/>
        <end position="344"/>
    </location>
</feature>
<evidence type="ECO:0000256" key="2">
    <source>
        <dbReference type="ARBA" id="ARBA00022803"/>
    </source>
</evidence>
<dbReference type="Gene3D" id="1.25.40.10">
    <property type="entry name" value="Tetratricopeptide repeat domain"/>
    <property type="match status" value="4"/>
</dbReference>
<evidence type="ECO:0008006" key="7">
    <source>
        <dbReference type="Google" id="ProtNLM"/>
    </source>
</evidence>
<evidence type="ECO:0000256" key="1">
    <source>
        <dbReference type="ARBA" id="ARBA00022737"/>
    </source>
</evidence>
<evidence type="ECO:0000256" key="4">
    <source>
        <dbReference type="SAM" id="MobiDB-lite"/>
    </source>
</evidence>
<accession>A0A5N7BMY1</accession>
<dbReference type="InterPro" id="IPR019734">
    <property type="entry name" value="TPR_rpt"/>
</dbReference>
<dbReference type="SMART" id="SM00028">
    <property type="entry name" value="TPR"/>
    <property type="match status" value="10"/>
</dbReference>
<sequence>MSSKAALKAVRTALDSKDFELAAEKAKALVQQEPKNYHANVFLGLALDKLGKTKDAENAYLAATRAKENDKIAWQGLISLYEKQGNNRLDSYREAVIKLCEVLAEANDRRRCEEIVDKYIKFTKKNGTRPQCRKALELHLPSSPIYSILEGFIPHPAHTYLRLIEMTEAEEKEFINREIGERRTRLGARIEQVTLEVKREAFRRSELEQLYRGIVDWTHEDEVRRTYEEKLLQRGCDVLAVLPTNEKKAKREEVWVAARDMVIIKHPFELAWRIFLEWQDIRSFSEWDRNFLEDFIEFFPEAGLTKVLKGFLASNLSPFPKETKKSKAEDKDPKAKDKGPKAKEEEAEDENDEINELGVQDSILLMVEGLEMSGSSIVAHRILGEFYLTLEEHESVVDVSRKGLRNIQDLVKMSGIKLQKTTDCMNIALANALIYYQSPRNHTEAKIIFEEILKRNPKSTSCLLGIGLILKVDEDYIEAVNFLERALERDPSNLKVRAELSWSRALTGDLTSGLHGLQDVLEELQNSDSENRDFKSETLYRIGYCQWELDPSPAARKDRTGAYANFLASIQTNINYAPAYTSLGLFYADYKRDKGRARRCFHKAFELSPSEIEAAERLAKAFADQKEWDLVEAVSQRVVDSGKAKPSPGSKRRGYSWPYAALGTVQINKQQYAKSIVSFQAALRLSPGDYHSWVGLGESYHHSGRYIAATKAFEHAQQLEDSLSNSDKEQVWFARYMLANVKRELGEYGDAIARYEDVLSIHPNEFGVSIALLHTLTESSWKSLEQGLFNDCIELARKAILVATSLALERVDIFNLWKGVGDACSIFSFVKSKTARAPINEVHNLLSTQLESTVFDILTDVDEVGQGRLSELKNADDACSPSDKCMYASILAYKRAIHVSAQDIHAQAVAWYNLGWSEYRAFRCTQGSASNQSKKQSRKFLKAAIRCFKRAIELEAGNSEFWNALGVVTTSMSPKVAQHAFVRSLHLNDRAAQVWTNLGALYLIHNDIQLANEAFTRAQSTDPDNSQAWIGQGFLALLFGDPREARGLFEHAFDISNSSAPLPKKQYTLSLFDHLMSDSSASNEVSELIQPFFALHQLSSQDPLDLPFVHLSSLLAERIGELSDAEASLRTLCTAVETEYEMSESASSLSKFAQANADIARVLLARQEFEEAAEKAETALMLSGEEDAEKFDPETNSRLRLSAHLTAGLAHYYLRNMDSAIDMFSDALQEADSAPEVVCLLAQVLWAKGGEEERGVARQQLFDCVENNPEHVGAVTLLGAIAILDSDKDAIEAVEADLQSMITRDDIEIHEQTKLVKLLTSMSALGFTDNSGIPEETRRVGEAAAAVMRSPYQPQGWMELAATSDEPYPAEMGVKRALRSVPPRGKLDAGDLSTAYAQTGKASDALRSIMIAPWKQHGWEELNHTVSATN</sequence>
<dbReference type="PANTHER" id="PTHR15704:SF7">
    <property type="entry name" value="SUPERKILLER COMPLEX PROTEIN 3"/>
    <property type="match status" value="1"/>
</dbReference>
<dbReference type="Pfam" id="PF14559">
    <property type="entry name" value="TPR_19"/>
    <property type="match status" value="1"/>
</dbReference>
<dbReference type="SUPFAM" id="SSF48452">
    <property type="entry name" value="TPR-like"/>
    <property type="match status" value="5"/>
</dbReference>
<feature type="repeat" description="TPR" evidence="3">
    <location>
        <begin position="656"/>
        <end position="689"/>
    </location>
</feature>
<dbReference type="OrthoDB" id="421075at2759"/>
<dbReference type="Proteomes" id="UP000326198">
    <property type="component" value="Unassembled WGS sequence"/>
</dbReference>
<evidence type="ECO:0000256" key="3">
    <source>
        <dbReference type="PROSITE-ProRule" id="PRU00339"/>
    </source>
</evidence>
<keyword evidence="6" id="KW-1185">Reference proteome</keyword>
<dbReference type="EMBL" id="ML736159">
    <property type="protein sequence ID" value="KAE8382857.1"/>
    <property type="molecule type" value="Genomic_DNA"/>
</dbReference>
<gene>
    <name evidence="5" type="ORF">BDV26DRAFT_210458</name>
</gene>
<dbReference type="Pfam" id="PF13424">
    <property type="entry name" value="TPR_12"/>
    <property type="match status" value="1"/>
</dbReference>
<feature type="repeat" description="TPR" evidence="3">
    <location>
        <begin position="992"/>
        <end position="1025"/>
    </location>
</feature>
<dbReference type="GO" id="GO:0006401">
    <property type="term" value="P:RNA catabolic process"/>
    <property type="evidence" value="ECO:0007669"/>
    <property type="project" value="InterPro"/>
</dbReference>
<feature type="repeat" description="TPR" evidence="3">
    <location>
        <begin position="732"/>
        <end position="765"/>
    </location>
</feature>
<dbReference type="InterPro" id="IPR039226">
    <property type="entry name" value="Ski3/TTC37"/>
</dbReference>
<feature type="repeat" description="TPR" evidence="3">
    <location>
        <begin position="460"/>
        <end position="493"/>
    </location>
</feature>
<dbReference type="PROSITE" id="PS50005">
    <property type="entry name" value="TPR"/>
    <property type="match status" value="4"/>
</dbReference>
<evidence type="ECO:0000313" key="6">
    <source>
        <dbReference type="Proteomes" id="UP000326198"/>
    </source>
</evidence>
<keyword evidence="2 3" id="KW-0802">TPR repeat</keyword>
<dbReference type="InterPro" id="IPR011990">
    <property type="entry name" value="TPR-like_helical_dom_sf"/>
</dbReference>
<proteinExistence type="predicted"/>
<keyword evidence="1" id="KW-0677">Repeat</keyword>
<dbReference type="InterPro" id="IPR040962">
    <property type="entry name" value="TPR_22"/>
</dbReference>
<dbReference type="GO" id="GO:0055087">
    <property type="term" value="C:Ski complex"/>
    <property type="evidence" value="ECO:0007669"/>
    <property type="project" value="InterPro"/>
</dbReference>
<name>A0A5N7BMY1_9EURO</name>
<organism evidence="5 6">
    <name type="scientific">Aspergillus bertholletiae</name>
    <dbReference type="NCBI Taxonomy" id="1226010"/>
    <lineage>
        <taxon>Eukaryota</taxon>
        <taxon>Fungi</taxon>
        <taxon>Dikarya</taxon>
        <taxon>Ascomycota</taxon>
        <taxon>Pezizomycotina</taxon>
        <taxon>Eurotiomycetes</taxon>
        <taxon>Eurotiomycetidae</taxon>
        <taxon>Eurotiales</taxon>
        <taxon>Aspergillaceae</taxon>
        <taxon>Aspergillus</taxon>
        <taxon>Aspergillus subgen. Circumdati</taxon>
    </lineage>
</organism>
<dbReference type="PANTHER" id="PTHR15704">
    <property type="entry name" value="SUPERKILLER 3 PROTEIN-RELATED"/>
    <property type="match status" value="1"/>
</dbReference>
<dbReference type="Pfam" id="PF18833">
    <property type="entry name" value="TPR_22"/>
    <property type="match status" value="1"/>
</dbReference>
<protein>
    <recommendedName>
        <fullName evidence="7">Translation repressor/antiviral protein Ski3</fullName>
    </recommendedName>
</protein>